<organism evidence="2 3">
    <name type="scientific">Trichoderma arundinaceum</name>
    <dbReference type="NCBI Taxonomy" id="490622"/>
    <lineage>
        <taxon>Eukaryota</taxon>
        <taxon>Fungi</taxon>
        <taxon>Dikarya</taxon>
        <taxon>Ascomycota</taxon>
        <taxon>Pezizomycotina</taxon>
        <taxon>Sordariomycetes</taxon>
        <taxon>Hypocreomycetidae</taxon>
        <taxon>Hypocreales</taxon>
        <taxon>Hypocreaceae</taxon>
        <taxon>Trichoderma</taxon>
    </lineage>
</organism>
<evidence type="ECO:0000313" key="2">
    <source>
        <dbReference type="EMBL" id="RFU78067.1"/>
    </source>
</evidence>
<sequence length="325" mass="36807">MADETFNLSGLPFEIRSLIWEATLPPPRIFHIKGTADSCLQRILTFHNSHPPPVALHICAESRAAALRNGGFFLAPVVGGTGSWFNPKRDILYFDRNQRHMLRSRAGKTQIRGWEQVLHVGLEWRAWFRDVPRQTAPGDEDIRRHWRRVIRGLYLHMPALEGIHYVLPRVRHKGGVTWGREPYGAARYQAEVVRLPEETEIPWAGAGMGIRNAVHNGAAAGNAAPGVLVVPGVAEGSRSVLTMTTWGDIKADMERALKEELKGDEEDRVAELDWTLMNEEGEEDDDDENTKCMFPGNQIPEVMGWWLLRQDAPQEDHPSIREFFV</sequence>
<dbReference type="PANTHER" id="PTHR35910:SF6">
    <property type="entry name" value="2EXR DOMAIN-CONTAINING PROTEIN"/>
    <property type="match status" value="1"/>
</dbReference>
<dbReference type="EMBL" id="PXOA01000235">
    <property type="protein sequence ID" value="RFU78067.1"/>
    <property type="molecule type" value="Genomic_DNA"/>
</dbReference>
<gene>
    <name evidence="2" type="ORF">TARUN_4128</name>
</gene>
<keyword evidence="3" id="KW-1185">Reference proteome</keyword>
<dbReference type="OrthoDB" id="3561261at2759"/>
<dbReference type="PANTHER" id="PTHR35910">
    <property type="entry name" value="2EXR DOMAIN-CONTAINING PROTEIN"/>
    <property type="match status" value="1"/>
</dbReference>
<reference evidence="2 3" key="1">
    <citation type="journal article" date="2018" name="PLoS Pathog.">
        <title>Evolution of structural diversity of trichothecenes, a family of toxins produced by plant pathogenic and entomopathogenic fungi.</title>
        <authorList>
            <person name="Proctor R.H."/>
            <person name="McCormick S.P."/>
            <person name="Kim H.S."/>
            <person name="Cardoza R.E."/>
            <person name="Stanley A.M."/>
            <person name="Lindo L."/>
            <person name="Kelly A."/>
            <person name="Brown D.W."/>
            <person name="Lee T."/>
            <person name="Vaughan M.M."/>
            <person name="Alexander N.J."/>
            <person name="Busman M."/>
            <person name="Gutierrez S."/>
        </authorList>
    </citation>
    <scope>NUCLEOTIDE SEQUENCE [LARGE SCALE GENOMIC DNA]</scope>
    <source>
        <strain evidence="2 3">IBT 40837</strain>
    </source>
</reference>
<dbReference type="Proteomes" id="UP000266272">
    <property type="component" value="Unassembled WGS sequence"/>
</dbReference>
<dbReference type="Pfam" id="PF20150">
    <property type="entry name" value="2EXR"/>
    <property type="match status" value="1"/>
</dbReference>
<comment type="caution">
    <text evidence="2">The sequence shown here is derived from an EMBL/GenBank/DDBJ whole genome shotgun (WGS) entry which is preliminary data.</text>
</comment>
<evidence type="ECO:0000313" key="3">
    <source>
        <dbReference type="Proteomes" id="UP000266272"/>
    </source>
</evidence>
<proteinExistence type="predicted"/>
<name>A0A395NQG0_TRIAR</name>
<accession>A0A395NQG0</accession>
<evidence type="ECO:0000259" key="1">
    <source>
        <dbReference type="Pfam" id="PF20150"/>
    </source>
</evidence>
<dbReference type="InterPro" id="IPR045518">
    <property type="entry name" value="2EXR"/>
</dbReference>
<protein>
    <recommendedName>
        <fullName evidence="1">2EXR domain-containing protein</fullName>
    </recommendedName>
</protein>
<feature type="domain" description="2EXR" evidence="1">
    <location>
        <begin position="11"/>
        <end position="92"/>
    </location>
</feature>
<dbReference type="AlphaFoldDB" id="A0A395NQG0"/>